<dbReference type="BioCyc" id="IAGG583356:GHAH-1270-MONOMER"/>
<evidence type="ECO:0008006" key="3">
    <source>
        <dbReference type="Google" id="ProtNLM"/>
    </source>
</evidence>
<dbReference type="Proteomes" id="UP000001304">
    <property type="component" value="Chromosome"/>
</dbReference>
<evidence type="ECO:0000313" key="2">
    <source>
        <dbReference type="Proteomes" id="UP000001304"/>
    </source>
</evidence>
<sequence>MPSNSINILNDEESEISISNKHRETEFLEIPNSIEKNDTYTNIDVKGPRSRIVNAILLLLYMRPMKSSEIASIIGKNTKLVSSYLSYWKVRGYVVYRAGYWSLTKSGEEYVKIFLESLGIPVLSPRDVVQLAQKLTREQDLSTINNWILAQRSQEETEIQSFTGRQTESYVGKQEPKPTSEEINRKAIECASKILRSKDLLEDEMTVLSYLIKHYVEWNSTYVYLDQISEELHYPNNELVSILRKLQTKKLIYLYTDRRFGIRVGLGRTFKQLLDSCTSKNIHK</sequence>
<keyword evidence="2" id="KW-1185">Reference proteome</keyword>
<dbReference type="EMBL" id="CP002098">
    <property type="protein sequence ID" value="ADM28091.1"/>
    <property type="molecule type" value="Genomic_DNA"/>
</dbReference>
<dbReference type="SUPFAM" id="SSF46785">
    <property type="entry name" value="Winged helix' DNA-binding domain"/>
    <property type="match status" value="1"/>
</dbReference>
<organism evidence="1 2">
    <name type="scientific">Ignisphaera aggregans (strain DSM 17230 / JCM 13409 / AQ1.S1)</name>
    <dbReference type="NCBI Taxonomy" id="583356"/>
    <lineage>
        <taxon>Archaea</taxon>
        <taxon>Thermoproteota</taxon>
        <taxon>Thermoprotei</taxon>
        <taxon>Desulfurococcales</taxon>
        <taxon>Desulfurococcaceae</taxon>
        <taxon>Ignisphaera</taxon>
    </lineage>
</organism>
<dbReference type="KEGG" id="iag:Igag_1287"/>
<proteinExistence type="predicted"/>
<dbReference type="InterPro" id="IPR036390">
    <property type="entry name" value="WH_DNA-bd_sf"/>
</dbReference>
<protein>
    <recommendedName>
        <fullName evidence="3">Replication initiator protein WhiP</fullName>
    </recommendedName>
</protein>
<accession>E0SPN5</accession>
<evidence type="ECO:0000313" key="1">
    <source>
        <dbReference type="EMBL" id="ADM28091.1"/>
    </source>
</evidence>
<gene>
    <name evidence="1" type="ordered locus">Igag_1287</name>
</gene>
<dbReference type="AlphaFoldDB" id="E0SPN5"/>
<dbReference type="HOGENOM" id="CLU_1109465_0_0_2"/>
<name>E0SPN5_IGNAA</name>
<reference evidence="1 2" key="1">
    <citation type="journal article" date="2010" name="Stand. Genomic Sci.">
        <title>Complete genome sequence of Ignisphaera aggregans type strain (AQ1.S1).</title>
        <authorList>
            <person name="Goker M."/>
            <person name="Held B."/>
            <person name="Lapidus A."/>
            <person name="Nolan M."/>
            <person name="Spring S."/>
            <person name="Yasawong M."/>
            <person name="Lucas S."/>
            <person name="Glavina Del Rio T."/>
            <person name="Tice H."/>
            <person name="Cheng J.F."/>
            <person name="Goodwin L."/>
            <person name="Tapia R."/>
            <person name="Pitluck S."/>
            <person name="Liolios K."/>
            <person name="Ivanova N."/>
            <person name="Mavromatis K."/>
            <person name="Mikhailova N."/>
            <person name="Pati A."/>
            <person name="Chen A."/>
            <person name="Palaniappan K."/>
            <person name="Brambilla E."/>
            <person name="Land M."/>
            <person name="Hauser L."/>
            <person name="Chang Y.J."/>
            <person name="Jeffries C.D."/>
            <person name="Brettin T."/>
            <person name="Detter J.C."/>
            <person name="Han C."/>
            <person name="Rohde M."/>
            <person name="Sikorski J."/>
            <person name="Woyke T."/>
            <person name="Bristow J."/>
            <person name="Eisen J.A."/>
            <person name="Markowitz V."/>
            <person name="Hugenholtz P."/>
            <person name="Kyrpides N.C."/>
            <person name="Klenk H.P."/>
        </authorList>
    </citation>
    <scope>NUCLEOTIDE SEQUENCE [LARGE SCALE GENOMIC DNA]</scope>
    <source>
        <strain evidence="2">DSM 17230 / JCM 13409 / AQ1.S1</strain>
    </source>
</reference>